<dbReference type="Pfam" id="PF20773">
    <property type="entry name" value="InhA-like_MAM"/>
    <property type="match status" value="1"/>
</dbReference>
<keyword evidence="6" id="KW-0732">Signal</keyword>
<keyword evidence="4" id="KW-0645">Protease</keyword>
<evidence type="ECO:0000259" key="13">
    <source>
        <dbReference type="PROSITE" id="PS52035"/>
    </source>
</evidence>
<dbReference type="FunFam" id="3.40.630.10:FF:000084">
    <property type="entry name" value="Carboxypeptidase B2"/>
    <property type="match status" value="1"/>
</dbReference>
<dbReference type="PANTHER" id="PTHR11705">
    <property type="entry name" value="PROTEASE FAMILY M14 CARBOXYPEPTIDASE A,B"/>
    <property type="match status" value="1"/>
</dbReference>
<keyword evidence="3" id="KW-0121">Carboxypeptidase</keyword>
<dbReference type="Gene3D" id="2.60.120.260">
    <property type="entry name" value="Galactose-binding domain-like"/>
    <property type="match status" value="1"/>
</dbReference>
<gene>
    <name evidence="14" type="ORF">FJY68_00285</name>
</gene>
<dbReference type="NCBIfam" id="TIGR04183">
    <property type="entry name" value="Por_Secre_tail"/>
    <property type="match status" value="1"/>
</dbReference>
<keyword evidence="7" id="KW-0378">Hydrolase</keyword>
<reference evidence="14" key="1">
    <citation type="submission" date="2019-03" db="EMBL/GenBank/DDBJ databases">
        <title>Lake Tanganyika Metagenome-Assembled Genomes (MAGs).</title>
        <authorList>
            <person name="Tran P."/>
        </authorList>
    </citation>
    <scope>NUCLEOTIDE SEQUENCE</scope>
    <source>
        <strain evidence="14">K_DeepCast_150m_m2_040</strain>
    </source>
</reference>
<dbReference type="InterPro" id="IPR033810">
    <property type="entry name" value="Carboxypeptidase_T"/>
</dbReference>
<sequence length="747" mass="82717">MLHRLSGILFCLVLLVGAASAGPMLVRVGAHNYQELRSHITLKGTSIDIAGAKPGESYDLLLDRSDFGAVAACGLPVTVICDDLDTRRGEATQFGMYRTYDDMKVILRGFASDYPSICKLESIGPSFEGRYILGLKISDNPTVDEDEPEVLLEALHHAREWATPEVARFFVDTLLSNYDSVAAFKEFIDGHEIWVFTHINPDGYTYDYPGQLSWRKNRQPFGTSTGCDLNRDYNGACNGNRMDDWGSLVNGSNTSHRPRDITWFGAKGAWGVEVNALSEFFKTRTFLADVTLHSYSELVIWPFGSGSLAPDSSYLASLAIGTAAQISKLGGGTYTPQQSNYLYPTAGGSTDWMYGWSHWIGGFPCMTYCIEVGTDFYQPTGDLEAIQSEVFDGLFYMFSRAESIDMALEGEVPRPILTPMDSAVTAQYTVYWSPIRPQHSHPDRWEIEELKGLSVVTDNMEADLSKWVLQGASQSSTQKHGGVYSISLGNGDNIANYCMTKDPYPVEPGDSLKYWIWYNTENNYDVTVAEVSLEGREWYQLHDRFTGNSSGWLYKAFPLEPWVGSSVFIRFRYMTDDGTTGSGVYIDDVWPVPEFAERTVLSDSITDTLYVVTAETVGTHYYRVRGHNATWGWNDQGPLEDILVVGLSGTQEPTGTVITSVREVGPNPVINGTRISYALERAGAADLSIYDAAGRRVRSLVSGKLKAGVYSVSWDGRDTGGRQVPAGVYYVRLSADRTSTARVTVVR</sequence>
<protein>
    <recommendedName>
        <fullName evidence="11">carboxypeptidase T</fullName>
        <ecNumber evidence="11">3.4.17.18</ecNumber>
    </recommendedName>
</protein>
<dbReference type="SMART" id="SM00631">
    <property type="entry name" value="Zn_pept"/>
    <property type="match status" value="1"/>
</dbReference>
<dbReference type="SUPFAM" id="SSF53187">
    <property type="entry name" value="Zn-dependent exopeptidases"/>
    <property type="match status" value="1"/>
</dbReference>
<dbReference type="PANTHER" id="PTHR11705:SF143">
    <property type="entry name" value="SLL0236 PROTEIN"/>
    <property type="match status" value="1"/>
</dbReference>
<feature type="domain" description="Peptidase M14" evidence="13">
    <location>
        <begin position="96"/>
        <end position="401"/>
    </location>
</feature>
<evidence type="ECO:0000256" key="11">
    <source>
        <dbReference type="ARBA" id="ARBA00066554"/>
    </source>
</evidence>
<dbReference type="EMBL" id="VGIR01000001">
    <property type="protein sequence ID" value="MBM3330271.1"/>
    <property type="molecule type" value="Genomic_DNA"/>
</dbReference>
<comment type="catalytic activity">
    <reaction evidence="10">
        <text>Releases a C-terminal residue, which may be hydrophobic or positively charged.</text>
        <dbReference type="EC" id="3.4.17.18"/>
    </reaction>
</comment>
<dbReference type="PRINTS" id="PR00765">
    <property type="entry name" value="CRBOXYPTASEA"/>
</dbReference>
<proteinExistence type="inferred from homology"/>
<dbReference type="CDD" id="cd03859">
    <property type="entry name" value="M14_CPT"/>
    <property type="match status" value="1"/>
</dbReference>
<dbReference type="PROSITE" id="PS52035">
    <property type="entry name" value="PEPTIDASE_M14"/>
    <property type="match status" value="1"/>
</dbReference>
<dbReference type="InterPro" id="IPR057247">
    <property type="entry name" value="CARBOXYPEPT_ZN_2"/>
</dbReference>
<name>A0A937XDT5_UNCW3</name>
<dbReference type="InterPro" id="IPR025965">
    <property type="entry name" value="FlgD/Vpr_Ig-like"/>
</dbReference>
<comment type="caution">
    <text evidence="14">The sequence shown here is derived from an EMBL/GenBank/DDBJ whole genome shotgun (WGS) entry which is preliminary data.</text>
</comment>
<dbReference type="PROSITE" id="PS00133">
    <property type="entry name" value="CARBOXYPEPT_ZN_2"/>
    <property type="match status" value="1"/>
</dbReference>
<evidence type="ECO:0000256" key="2">
    <source>
        <dbReference type="ARBA" id="ARBA00005988"/>
    </source>
</evidence>
<dbReference type="GO" id="GO:0005615">
    <property type="term" value="C:extracellular space"/>
    <property type="evidence" value="ECO:0007669"/>
    <property type="project" value="TreeGrafter"/>
</dbReference>
<accession>A0A937XDT5</accession>
<dbReference type="EC" id="3.4.17.18" evidence="11"/>
<dbReference type="Pfam" id="PF00246">
    <property type="entry name" value="Peptidase_M14"/>
    <property type="match status" value="1"/>
</dbReference>
<dbReference type="AlphaFoldDB" id="A0A937XDT5"/>
<dbReference type="InterPro" id="IPR026444">
    <property type="entry name" value="Secre_tail"/>
</dbReference>
<evidence type="ECO:0000256" key="9">
    <source>
        <dbReference type="ARBA" id="ARBA00023049"/>
    </source>
</evidence>
<evidence type="ECO:0000256" key="8">
    <source>
        <dbReference type="ARBA" id="ARBA00022833"/>
    </source>
</evidence>
<evidence type="ECO:0000256" key="7">
    <source>
        <dbReference type="ARBA" id="ARBA00022801"/>
    </source>
</evidence>
<feature type="active site" description="Proton donor/acceptor" evidence="12">
    <location>
        <position position="371"/>
    </location>
</feature>
<keyword evidence="8" id="KW-0862">Zinc</keyword>
<dbReference type="GO" id="GO:0006508">
    <property type="term" value="P:proteolysis"/>
    <property type="evidence" value="ECO:0007669"/>
    <property type="project" value="UniProtKB-KW"/>
</dbReference>
<dbReference type="Gene3D" id="2.60.40.4070">
    <property type="match status" value="1"/>
</dbReference>
<keyword evidence="9" id="KW-0482">Metalloprotease</keyword>
<dbReference type="Pfam" id="PF13860">
    <property type="entry name" value="FlgD_ig"/>
    <property type="match status" value="1"/>
</dbReference>
<dbReference type="InterPro" id="IPR000834">
    <property type="entry name" value="Peptidase_M14"/>
</dbReference>
<evidence type="ECO:0000313" key="14">
    <source>
        <dbReference type="EMBL" id="MBM3330271.1"/>
    </source>
</evidence>
<keyword evidence="5" id="KW-0479">Metal-binding</keyword>
<evidence type="ECO:0000256" key="1">
    <source>
        <dbReference type="ARBA" id="ARBA00001947"/>
    </source>
</evidence>
<dbReference type="Gene3D" id="3.40.630.10">
    <property type="entry name" value="Zn peptidases"/>
    <property type="match status" value="1"/>
</dbReference>
<comment type="cofactor">
    <cofactor evidence="1">
        <name>Zn(2+)</name>
        <dbReference type="ChEBI" id="CHEBI:29105"/>
    </cofactor>
</comment>
<evidence type="ECO:0000256" key="3">
    <source>
        <dbReference type="ARBA" id="ARBA00022645"/>
    </source>
</evidence>
<comment type="similarity">
    <text evidence="2 12">Belongs to the peptidase M14 family.</text>
</comment>
<evidence type="ECO:0000256" key="6">
    <source>
        <dbReference type="ARBA" id="ARBA00022729"/>
    </source>
</evidence>
<evidence type="ECO:0000256" key="12">
    <source>
        <dbReference type="PROSITE-ProRule" id="PRU01379"/>
    </source>
</evidence>
<evidence type="ECO:0000256" key="4">
    <source>
        <dbReference type="ARBA" id="ARBA00022670"/>
    </source>
</evidence>
<dbReference type="GO" id="GO:0004181">
    <property type="term" value="F:metallocarboxypeptidase activity"/>
    <property type="evidence" value="ECO:0007669"/>
    <property type="project" value="InterPro"/>
</dbReference>
<evidence type="ECO:0000313" key="15">
    <source>
        <dbReference type="Proteomes" id="UP000779900"/>
    </source>
</evidence>
<organism evidence="14 15">
    <name type="scientific">candidate division WOR-3 bacterium</name>
    <dbReference type="NCBI Taxonomy" id="2052148"/>
    <lineage>
        <taxon>Bacteria</taxon>
        <taxon>Bacteria division WOR-3</taxon>
    </lineage>
</organism>
<evidence type="ECO:0000256" key="5">
    <source>
        <dbReference type="ARBA" id="ARBA00022723"/>
    </source>
</evidence>
<evidence type="ECO:0000256" key="10">
    <source>
        <dbReference type="ARBA" id="ARBA00050859"/>
    </source>
</evidence>
<dbReference type="GO" id="GO:0008270">
    <property type="term" value="F:zinc ion binding"/>
    <property type="evidence" value="ECO:0007669"/>
    <property type="project" value="InterPro"/>
</dbReference>
<dbReference type="Proteomes" id="UP000779900">
    <property type="component" value="Unassembled WGS sequence"/>
</dbReference>